<keyword evidence="4" id="KW-1185">Reference proteome</keyword>
<feature type="region of interest" description="Disordered" evidence="1">
    <location>
        <begin position="478"/>
        <end position="503"/>
    </location>
</feature>
<evidence type="ECO:0000256" key="1">
    <source>
        <dbReference type="SAM" id="MobiDB-lite"/>
    </source>
</evidence>
<dbReference type="Gene3D" id="2.60.40.640">
    <property type="match status" value="1"/>
</dbReference>
<dbReference type="RefSeq" id="XP_037145378.1">
    <property type="nucleotide sequence ID" value="XM_037289483.1"/>
</dbReference>
<sequence>MFGPKSYLHGGGFAGINNKGPIVYFDIRVSSPYRDLILIKESQLETEEQLLSGKLILSINENFVLKKLSLKLVGRFKLDFLQLDHGSGVTNIVKDRKVVFETNWDNLLVSSHGEVVRSNKTSLNHPMRSFSSPVVNRLIKKKSTTSHVLELPSDGFNGTPFTDLDPEHSYLFHLHKGNYELPFDVRLPQDIPDTIEGLQSGSILYSFEAIIDRPQKIHFHSHGFSTYKYLRIFRTLAMDHLALQQDVTVSNTYVDKLQYKISIPSKAIAIGGSTVINIELFPFRKGYKLEKITGSLKQWFVIRDTNDNLYDDQIVINKQSMTEFKDIENIQQRDNLLLGNTTINSIFQLPHDLKKITQDVECANDLIHVKHKISIHVMLRHIHDNKTLEIKANLPVLLYVSPAERVQGRLVLLDSTNGNIHFRTNEYVDLFDPSATNSHSSITPNTHSLSPSPSPAAMLLPPPNYMDRLKDSLVNGNRSVTRSAPVSPRLTHQDQHPPRHQDKEIDFFGLPQPAATPVQLQNETQFRALGTASPTARQPAEPALPLPPAISELSEDERCQVPSYEQTMQEYPH</sequence>
<dbReference type="AlphaFoldDB" id="A0A7H9B7E9"/>
<feature type="domain" description="Arrestin C-terminal-like" evidence="2">
    <location>
        <begin position="253"/>
        <end position="403"/>
    </location>
</feature>
<reference evidence="3 4" key="1">
    <citation type="submission" date="2020-07" db="EMBL/GenBank/DDBJ databases">
        <title>The yeast mating-type switching endonuclease HO is a domesticated member of an unorthodox homing genetic element family.</title>
        <authorList>
            <person name="Coughlan A.Y."/>
            <person name="Lombardi L."/>
            <person name="Braun-Galleani S."/>
            <person name="Martos A.R."/>
            <person name="Galeote V."/>
            <person name="Bigey F."/>
            <person name="Dequin S."/>
            <person name="Byrne K.P."/>
            <person name="Wolfe K.H."/>
        </authorList>
    </citation>
    <scope>NUCLEOTIDE SEQUENCE [LARGE SCALE GENOMIC DNA]</scope>
    <source>
        <strain evidence="3 4">NRRL Y-6702</strain>
    </source>
</reference>
<dbReference type="Proteomes" id="UP000509704">
    <property type="component" value="Chromosome 6"/>
</dbReference>
<name>A0A7H9B7E9_ZYGMR</name>
<dbReference type="InterPro" id="IPR014752">
    <property type="entry name" value="Arrestin-like_C"/>
</dbReference>
<dbReference type="InterPro" id="IPR011022">
    <property type="entry name" value="Arrestin_C-like"/>
</dbReference>
<dbReference type="Pfam" id="PF02752">
    <property type="entry name" value="Arrestin_C"/>
    <property type="match status" value="1"/>
</dbReference>
<dbReference type="GO" id="GO:0005886">
    <property type="term" value="C:plasma membrane"/>
    <property type="evidence" value="ECO:0007669"/>
    <property type="project" value="TreeGrafter"/>
</dbReference>
<dbReference type="GO" id="GO:0070086">
    <property type="term" value="P:ubiquitin-dependent endocytosis"/>
    <property type="evidence" value="ECO:0007669"/>
    <property type="project" value="TreeGrafter"/>
</dbReference>
<evidence type="ECO:0000259" key="2">
    <source>
        <dbReference type="SMART" id="SM01017"/>
    </source>
</evidence>
<dbReference type="PANTHER" id="PTHR11188">
    <property type="entry name" value="ARRESTIN DOMAIN CONTAINING PROTEIN"/>
    <property type="match status" value="1"/>
</dbReference>
<evidence type="ECO:0000313" key="4">
    <source>
        <dbReference type="Proteomes" id="UP000509704"/>
    </source>
</evidence>
<organism evidence="3 4">
    <name type="scientific">Zygotorulaspora mrakii</name>
    <name type="common">Zygosaccharomyces mrakii</name>
    <dbReference type="NCBI Taxonomy" id="42260"/>
    <lineage>
        <taxon>Eukaryota</taxon>
        <taxon>Fungi</taxon>
        <taxon>Dikarya</taxon>
        <taxon>Ascomycota</taxon>
        <taxon>Saccharomycotina</taxon>
        <taxon>Saccharomycetes</taxon>
        <taxon>Saccharomycetales</taxon>
        <taxon>Saccharomycetaceae</taxon>
        <taxon>Zygotorulaspora</taxon>
    </lineage>
</organism>
<dbReference type="EMBL" id="CP058609">
    <property type="protein sequence ID" value="QLG73652.1"/>
    <property type="molecule type" value="Genomic_DNA"/>
</dbReference>
<feature type="compositionally biased region" description="Polar residues" evidence="1">
    <location>
        <begin position="563"/>
        <end position="573"/>
    </location>
</feature>
<dbReference type="GO" id="GO:0030674">
    <property type="term" value="F:protein-macromolecule adaptor activity"/>
    <property type="evidence" value="ECO:0007669"/>
    <property type="project" value="TreeGrafter"/>
</dbReference>
<dbReference type="Pfam" id="PF00339">
    <property type="entry name" value="Arrestin_N"/>
    <property type="match status" value="1"/>
</dbReference>
<dbReference type="OrthoDB" id="2333384at2759"/>
<dbReference type="SMART" id="SM01017">
    <property type="entry name" value="Arrestin_C"/>
    <property type="match status" value="1"/>
</dbReference>
<dbReference type="InterPro" id="IPR050357">
    <property type="entry name" value="Arrestin_domain-protein"/>
</dbReference>
<dbReference type="GO" id="GO:0031625">
    <property type="term" value="F:ubiquitin protein ligase binding"/>
    <property type="evidence" value="ECO:0007669"/>
    <property type="project" value="TreeGrafter"/>
</dbReference>
<dbReference type="GO" id="GO:0005829">
    <property type="term" value="C:cytosol"/>
    <property type="evidence" value="ECO:0007669"/>
    <property type="project" value="TreeGrafter"/>
</dbReference>
<dbReference type="PANTHER" id="PTHR11188:SF62">
    <property type="entry name" value="ARRESTIN-RELATED TRAFFICKING ADAPTER 5"/>
    <property type="match status" value="1"/>
</dbReference>
<evidence type="ECO:0000313" key="3">
    <source>
        <dbReference type="EMBL" id="QLG73652.1"/>
    </source>
</evidence>
<dbReference type="KEGG" id="zmk:HG535_0F01630"/>
<feature type="region of interest" description="Disordered" evidence="1">
    <location>
        <begin position="530"/>
        <end position="573"/>
    </location>
</feature>
<accession>A0A7H9B7E9</accession>
<dbReference type="InterPro" id="IPR011021">
    <property type="entry name" value="Arrestin-like_N"/>
</dbReference>
<gene>
    <name evidence="3" type="ORF">HG535_0F01630</name>
</gene>
<dbReference type="GeneID" id="59237411"/>
<proteinExistence type="predicted"/>
<protein>
    <recommendedName>
        <fullName evidence="2">Arrestin C-terminal-like domain-containing protein</fullName>
    </recommendedName>
</protein>
<feature type="compositionally biased region" description="Basic and acidic residues" evidence="1">
    <location>
        <begin position="491"/>
        <end position="503"/>
    </location>
</feature>